<comment type="caution">
    <text evidence="1">The sequence shown here is derived from an EMBL/GenBank/DDBJ whole genome shotgun (WGS) entry which is preliminary data.</text>
</comment>
<proteinExistence type="predicted"/>
<evidence type="ECO:0000313" key="1">
    <source>
        <dbReference type="EMBL" id="KAL0404504.1"/>
    </source>
</evidence>
<organism evidence="1">
    <name type="scientific">Sesamum radiatum</name>
    <name type="common">Black benniseed</name>
    <dbReference type="NCBI Taxonomy" id="300843"/>
    <lineage>
        <taxon>Eukaryota</taxon>
        <taxon>Viridiplantae</taxon>
        <taxon>Streptophyta</taxon>
        <taxon>Embryophyta</taxon>
        <taxon>Tracheophyta</taxon>
        <taxon>Spermatophyta</taxon>
        <taxon>Magnoliopsida</taxon>
        <taxon>eudicotyledons</taxon>
        <taxon>Gunneridae</taxon>
        <taxon>Pentapetalae</taxon>
        <taxon>asterids</taxon>
        <taxon>lamiids</taxon>
        <taxon>Lamiales</taxon>
        <taxon>Pedaliaceae</taxon>
        <taxon>Sesamum</taxon>
    </lineage>
</organism>
<dbReference type="AlphaFoldDB" id="A0AAW2TIK1"/>
<reference evidence="1" key="2">
    <citation type="journal article" date="2024" name="Plant">
        <title>Genomic evolution and insights into agronomic trait innovations of Sesamum species.</title>
        <authorList>
            <person name="Miao H."/>
            <person name="Wang L."/>
            <person name="Qu L."/>
            <person name="Liu H."/>
            <person name="Sun Y."/>
            <person name="Le M."/>
            <person name="Wang Q."/>
            <person name="Wei S."/>
            <person name="Zheng Y."/>
            <person name="Lin W."/>
            <person name="Duan Y."/>
            <person name="Cao H."/>
            <person name="Xiong S."/>
            <person name="Wang X."/>
            <person name="Wei L."/>
            <person name="Li C."/>
            <person name="Ma Q."/>
            <person name="Ju M."/>
            <person name="Zhao R."/>
            <person name="Li G."/>
            <person name="Mu C."/>
            <person name="Tian Q."/>
            <person name="Mei H."/>
            <person name="Zhang T."/>
            <person name="Gao T."/>
            <person name="Zhang H."/>
        </authorList>
    </citation>
    <scope>NUCLEOTIDE SEQUENCE</scope>
    <source>
        <strain evidence="1">G02</strain>
    </source>
</reference>
<accession>A0AAW2TIK1</accession>
<dbReference type="EMBL" id="JACGWJ010000008">
    <property type="protein sequence ID" value="KAL0404504.1"/>
    <property type="molecule type" value="Genomic_DNA"/>
</dbReference>
<sequence length="220" mass="25342">MTADYLWHHRDERKIHWIAWRKLCTQKKYGGFGFRDLKAFNAAMLAKQFWRILTEPDRLLSRVLKARYFPNTSILEAKVGYNPSFTWRSILASKEIISRGARWRVGMGTKINIWNDPWIPRSYCFKVITPACSLRGLTTVNSLIDPVSLQWNRALVIDNSHPADSDAILSIPTSRFGEQDKLVWHHTNNGVFSVRSAYYIAMNLEALSQPGTSTTNHTDN</sequence>
<protein>
    <submittedName>
        <fullName evidence="1">Mitochondrial protein</fullName>
    </submittedName>
</protein>
<gene>
    <name evidence="1" type="ORF">Sradi_2091200</name>
</gene>
<name>A0AAW2TIK1_SESRA</name>
<dbReference type="PANTHER" id="PTHR33116:SF86">
    <property type="entry name" value="REVERSE TRANSCRIPTASE DOMAIN-CONTAINING PROTEIN"/>
    <property type="match status" value="1"/>
</dbReference>
<dbReference type="PANTHER" id="PTHR33116">
    <property type="entry name" value="REVERSE TRANSCRIPTASE ZINC-BINDING DOMAIN-CONTAINING PROTEIN-RELATED-RELATED"/>
    <property type="match status" value="1"/>
</dbReference>
<reference evidence="1" key="1">
    <citation type="submission" date="2020-06" db="EMBL/GenBank/DDBJ databases">
        <authorList>
            <person name="Li T."/>
            <person name="Hu X."/>
            <person name="Zhang T."/>
            <person name="Song X."/>
            <person name="Zhang H."/>
            <person name="Dai N."/>
            <person name="Sheng W."/>
            <person name="Hou X."/>
            <person name="Wei L."/>
        </authorList>
    </citation>
    <scope>NUCLEOTIDE SEQUENCE</scope>
    <source>
        <strain evidence="1">G02</strain>
        <tissue evidence="1">Leaf</tissue>
    </source>
</reference>